<keyword evidence="5" id="KW-1185">Reference proteome</keyword>
<proteinExistence type="predicted"/>
<evidence type="ECO:0000313" key="4">
    <source>
        <dbReference type="EMBL" id="OMJ76644.1"/>
    </source>
</evidence>
<dbReference type="AlphaFoldDB" id="A0A1R2BIU4"/>
<evidence type="ECO:0000256" key="2">
    <source>
        <dbReference type="SAM" id="MobiDB-lite"/>
    </source>
</evidence>
<feature type="domain" description="PSI" evidence="3">
    <location>
        <begin position="103"/>
        <end position="150"/>
    </location>
</feature>
<comment type="caution">
    <text evidence="4">The sequence shown here is derived from an EMBL/GenBank/DDBJ whole genome shotgun (WGS) entry which is preliminary data.</text>
</comment>
<evidence type="ECO:0000313" key="5">
    <source>
        <dbReference type="Proteomes" id="UP000187209"/>
    </source>
</evidence>
<keyword evidence="1" id="KW-0325">Glycoprotein</keyword>
<reference evidence="4 5" key="1">
    <citation type="submission" date="2016-11" db="EMBL/GenBank/DDBJ databases">
        <title>The macronuclear genome of Stentor coeruleus: a giant cell with tiny introns.</title>
        <authorList>
            <person name="Slabodnick M."/>
            <person name="Ruby J.G."/>
            <person name="Reiff S.B."/>
            <person name="Swart E.C."/>
            <person name="Gosai S."/>
            <person name="Prabakaran S."/>
            <person name="Witkowska E."/>
            <person name="Larue G.E."/>
            <person name="Fisher S."/>
            <person name="Freeman R.M."/>
            <person name="Gunawardena J."/>
            <person name="Chu W."/>
            <person name="Stover N.A."/>
            <person name="Gregory B.D."/>
            <person name="Nowacki M."/>
            <person name="Derisi J."/>
            <person name="Roy S.W."/>
            <person name="Marshall W.F."/>
            <person name="Sood P."/>
        </authorList>
    </citation>
    <scope>NUCLEOTIDE SEQUENCE [LARGE SCALE GENOMIC DNA]</scope>
    <source>
        <strain evidence="4">WM001</strain>
    </source>
</reference>
<dbReference type="Proteomes" id="UP000187209">
    <property type="component" value="Unassembled WGS sequence"/>
</dbReference>
<dbReference type="InterPro" id="IPR016201">
    <property type="entry name" value="PSI"/>
</dbReference>
<evidence type="ECO:0000256" key="1">
    <source>
        <dbReference type="ARBA" id="ARBA00023180"/>
    </source>
</evidence>
<dbReference type="EMBL" id="MPUH01000620">
    <property type="protein sequence ID" value="OMJ76644.1"/>
    <property type="molecule type" value="Genomic_DNA"/>
</dbReference>
<dbReference type="OrthoDB" id="326055at2759"/>
<feature type="region of interest" description="Disordered" evidence="2">
    <location>
        <begin position="367"/>
        <end position="387"/>
    </location>
</feature>
<organism evidence="4 5">
    <name type="scientific">Stentor coeruleus</name>
    <dbReference type="NCBI Taxonomy" id="5963"/>
    <lineage>
        <taxon>Eukaryota</taxon>
        <taxon>Sar</taxon>
        <taxon>Alveolata</taxon>
        <taxon>Ciliophora</taxon>
        <taxon>Postciliodesmatophora</taxon>
        <taxon>Heterotrichea</taxon>
        <taxon>Heterotrichida</taxon>
        <taxon>Stentoridae</taxon>
        <taxon>Stentor</taxon>
    </lineage>
</organism>
<feature type="domain" description="PSI" evidence="3">
    <location>
        <begin position="153"/>
        <end position="198"/>
    </location>
</feature>
<sequence length="387" mass="42672">MYIYLCLISALASQQSFLQQALTSTGKVAEGVESLSEELSSYSSSLDTSFSDLDNEIDSSLQVSAEIGATLFEGKSESLSIELDSLNKDINDIEVLLAVEYNFCEDFSTCSGCVMNSNCVWCTSLGLCLEGDSEGVYGFECESWEYEKCSFGSCKYYDTCVSCLATELCGWCERTNECIDDSGDCSKAFYYGVGSICPYSEDIIIDNGNEDDLITLDPLWEELAELREESAEITAIIEELAKDQEDMLGTASDAVEREISTVEINVDLANLVETVDLLKTQEIEDEEEYLTELATQTQEQVIAEVSEESNEDTEKILVSVDEEFTAINEYLGVVESDLGTSLDSLEESMTEISTFITEAVIEYEESLEAAEAAAEEEEEETSESEDS</sequence>
<evidence type="ECO:0000259" key="3">
    <source>
        <dbReference type="SMART" id="SM00423"/>
    </source>
</evidence>
<name>A0A1R2BIU4_9CILI</name>
<gene>
    <name evidence="4" type="ORF">SteCoe_23947</name>
</gene>
<protein>
    <recommendedName>
        <fullName evidence="3">PSI domain-containing protein</fullName>
    </recommendedName>
</protein>
<dbReference type="SMART" id="SM00423">
    <property type="entry name" value="PSI"/>
    <property type="match status" value="2"/>
</dbReference>
<accession>A0A1R2BIU4</accession>